<protein>
    <submittedName>
        <fullName evidence="8">Ferredoxin</fullName>
    </submittedName>
</protein>
<name>A0A1I5P2I8_9PSEU</name>
<dbReference type="STRING" id="587909.SAMN05421810_102124"/>
<dbReference type="RefSeq" id="WP_424923206.1">
    <property type="nucleotide sequence ID" value="NZ_FOWW01000002.1"/>
</dbReference>
<keyword evidence="7" id="KW-0003">3Fe-4S</keyword>
<keyword evidence="9" id="KW-1185">Reference proteome</keyword>
<evidence type="ECO:0000256" key="5">
    <source>
        <dbReference type="ARBA" id="ARBA00023004"/>
    </source>
</evidence>
<dbReference type="PANTHER" id="PTHR36923">
    <property type="entry name" value="FERREDOXIN"/>
    <property type="match status" value="1"/>
</dbReference>
<keyword evidence="5" id="KW-0408">Iron</keyword>
<gene>
    <name evidence="8" type="ORF">SAMN05421810_102124</name>
</gene>
<dbReference type="AlphaFoldDB" id="A0A1I5P2I8"/>
<dbReference type="Gene3D" id="3.30.70.20">
    <property type="match status" value="1"/>
</dbReference>
<accession>A0A1I5P2I8</accession>
<dbReference type="Pfam" id="PF13370">
    <property type="entry name" value="Fer4_13"/>
    <property type="match status" value="1"/>
</dbReference>
<dbReference type="GO" id="GO:0046872">
    <property type="term" value="F:metal ion binding"/>
    <property type="evidence" value="ECO:0007669"/>
    <property type="project" value="UniProtKB-KW"/>
</dbReference>
<evidence type="ECO:0000256" key="3">
    <source>
        <dbReference type="ARBA" id="ARBA00022723"/>
    </source>
</evidence>
<evidence type="ECO:0000313" key="9">
    <source>
        <dbReference type="Proteomes" id="UP000198727"/>
    </source>
</evidence>
<keyword evidence="6" id="KW-0411">Iron-sulfur</keyword>
<dbReference type="Proteomes" id="UP000198727">
    <property type="component" value="Unassembled WGS sequence"/>
</dbReference>
<dbReference type="InterPro" id="IPR051269">
    <property type="entry name" value="Fe-S_cluster_ET"/>
</dbReference>
<dbReference type="PANTHER" id="PTHR36923:SF3">
    <property type="entry name" value="FERREDOXIN"/>
    <property type="match status" value="1"/>
</dbReference>
<evidence type="ECO:0000256" key="2">
    <source>
        <dbReference type="ARBA" id="ARBA00022448"/>
    </source>
</evidence>
<organism evidence="8 9">
    <name type="scientific">Amycolatopsis arida</name>
    <dbReference type="NCBI Taxonomy" id="587909"/>
    <lineage>
        <taxon>Bacteria</taxon>
        <taxon>Bacillati</taxon>
        <taxon>Actinomycetota</taxon>
        <taxon>Actinomycetes</taxon>
        <taxon>Pseudonocardiales</taxon>
        <taxon>Pseudonocardiaceae</taxon>
        <taxon>Amycolatopsis</taxon>
    </lineage>
</organism>
<sequence length="84" mass="8485">MWLRIEADTGRCAGAGMCALVGPALFDQTDDDGTVVILRRVVSGEAAELAVECAGNCPTGAISVRPVEEGSSAQVCHAPADPGA</sequence>
<keyword evidence="3" id="KW-0479">Metal-binding</keyword>
<dbReference type="SUPFAM" id="SSF54862">
    <property type="entry name" value="4Fe-4S ferredoxins"/>
    <property type="match status" value="1"/>
</dbReference>
<keyword evidence="4" id="KW-0249">Electron transport</keyword>
<evidence type="ECO:0000313" key="8">
    <source>
        <dbReference type="EMBL" id="SFP28275.1"/>
    </source>
</evidence>
<reference evidence="9" key="1">
    <citation type="submission" date="2016-10" db="EMBL/GenBank/DDBJ databases">
        <authorList>
            <person name="Varghese N."/>
            <person name="Submissions S."/>
        </authorList>
    </citation>
    <scope>NUCLEOTIDE SEQUENCE [LARGE SCALE GENOMIC DNA]</scope>
    <source>
        <strain evidence="9">CGMCC 4.5579</strain>
    </source>
</reference>
<dbReference type="GO" id="GO:0051538">
    <property type="term" value="F:3 iron, 4 sulfur cluster binding"/>
    <property type="evidence" value="ECO:0007669"/>
    <property type="project" value="UniProtKB-KW"/>
</dbReference>
<evidence type="ECO:0000256" key="6">
    <source>
        <dbReference type="ARBA" id="ARBA00023014"/>
    </source>
</evidence>
<evidence type="ECO:0000256" key="4">
    <source>
        <dbReference type="ARBA" id="ARBA00022982"/>
    </source>
</evidence>
<keyword evidence="2" id="KW-0813">Transport</keyword>
<comment type="cofactor">
    <cofactor evidence="1">
        <name>[3Fe-4S] cluster</name>
        <dbReference type="ChEBI" id="CHEBI:21137"/>
    </cofactor>
</comment>
<evidence type="ECO:0000256" key="7">
    <source>
        <dbReference type="ARBA" id="ARBA00023291"/>
    </source>
</evidence>
<dbReference type="EMBL" id="FOWW01000002">
    <property type="protein sequence ID" value="SFP28275.1"/>
    <property type="molecule type" value="Genomic_DNA"/>
</dbReference>
<evidence type="ECO:0000256" key="1">
    <source>
        <dbReference type="ARBA" id="ARBA00001927"/>
    </source>
</evidence>
<proteinExistence type="predicted"/>